<keyword evidence="5 8" id="KW-0547">Nucleotide-binding</keyword>
<evidence type="ECO:0000256" key="1">
    <source>
        <dbReference type="ARBA" id="ARBA00008279"/>
    </source>
</evidence>
<keyword evidence="3 8" id="KW-0690">Ribosome biogenesis</keyword>
<evidence type="ECO:0000256" key="5">
    <source>
        <dbReference type="ARBA" id="ARBA00022741"/>
    </source>
</evidence>
<dbReference type="EMBL" id="CP030032">
    <property type="protein sequence ID" value="AWV89184.1"/>
    <property type="molecule type" value="Genomic_DNA"/>
</dbReference>
<dbReference type="Pfam" id="PF01926">
    <property type="entry name" value="MMR_HSR1"/>
    <property type="match status" value="2"/>
</dbReference>
<evidence type="ECO:0000256" key="2">
    <source>
        <dbReference type="ARBA" id="ARBA00020953"/>
    </source>
</evidence>
<dbReference type="NCBIfam" id="TIGR00231">
    <property type="entry name" value="small_GTP"/>
    <property type="match status" value="2"/>
</dbReference>
<dbReference type="Pfam" id="PF14714">
    <property type="entry name" value="KH_dom-like"/>
    <property type="match status" value="1"/>
</dbReference>
<dbReference type="NCBIfam" id="TIGR03594">
    <property type="entry name" value="GTPase_EngA"/>
    <property type="match status" value="1"/>
</dbReference>
<keyword evidence="12" id="KW-1185">Reference proteome</keyword>
<dbReference type="Gene3D" id="3.40.50.300">
    <property type="entry name" value="P-loop containing nucleotide triphosphate hydrolases"/>
    <property type="match status" value="2"/>
</dbReference>
<dbReference type="FunFam" id="3.40.50.300:FF:000057">
    <property type="entry name" value="GTPase Der"/>
    <property type="match status" value="1"/>
</dbReference>
<feature type="binding site" evidence="8">
    <location>
        <begin position="294"/>
        <end position="297"/>
    </location>
    <ligand>
        <name>GTP</name>
        <dbReference type="ChEBI" id="CHEBI:37565"/>
        <label>2</label>
    </ligand>
</feature>
<dbReference type="RefSeq" id="WP_111333478.1">
    <property type="nucleotide sequence ID" value="NZ_CP030032.1"/>
</dbReference>
<dbReference type="InterPro" id="IPR005225">
    <property type="entry name" value="Small_GTP-bd"/>
</dbReference>
<dbReference type="InterPro" id="IPR031166">
    <property type="entry name" value="G_ENGA"/>
</dbReference>
<evidence type="ECO:0000313" key="11">
    <source>
        <dbReference type="EMBL" id="AWV89184.1"/>
    </source>
</evidence>
<dbReference type="CDD" id="cd01895">
    <property type="entry name" value="EngA2"/>
    <property type="match status" value="1"/>
</dbReference>
<dbReference type="InterPro" id="IPR027417">
    <property type="entry name" value="P-loop_NTPase"/>
</dbReference>
<accession>A0A2Z4FKG7</accession>
<evidence type="ECO:0000256" key="9">
    <source>
        <dbReference type="PROSITE-ProRule" id="PRU01049"/>
    </source>
</evidence>
<dbReference type="Gene3D" id="3.30.300.20">
    <property type="match status" value="1"/>
</dbReference>
<dbReference type="GO" id="GO:0043022">
    <property type="term" value="F:ribosome binding"/>
    <property type="evidence" value="ECO:0007669"/>
    <property type="project" value="TreeGrafter"/>
</dbReference>
<evidence type="ECO:0000256" key="4">
    <source>
        <dbReference type="ARBA" id="ARBA00022737"/>
    </source>
</evidence>
<dbReference type="Proteomes" id="UP000249799">
    <property type="component" value="Chromosome"/>
</dbReference>
<dbReference type="PIRSF" id="PIRSF006485">
    <property type="entry name" value="GTP-binding_EngA"/>
    <property type="match status" value="1"/>
</dbReference>
<comment type="function">
    <text evidence="8 10">GTPase that plays an essential role in the late steps of ribosome biogenesis.</text>
</comment>
<feature type="binding site" evidence="8">
    <location>
        <begin position="229"/>
        <end position="233"/>
    </location>
    <ligand>
        <name>GTP</name>
        <dbReference type="ChEBI" id="CHEBI:37565"/>
        <label>2</label>
    </ligand>
</feature>
<dbReference type="SUPFAM" id="SSF52540">
    <property type="entry name" value="P-loop containing nucleoside triphosphate hydrolases"/>
    <property type="match status" value="2"/>
</dbReference>
<evidence type="ECO:0000313" key="12">
    <source>
        <dbReference type="Proteomes" id="UP000249799"/>
    </source>
</evidence>
<comment type="similarity">
    <text evidence="1 8 9 10">Belongs to the TRAFAC class TrmE-Era-EngA-EngB-Septin-like GTPase superfamily. EngA (Der) GTPase family.</text>
</comment>
<dbReference type="AlphaFoldDB" id="A0A2Z4FKG7"/>
<dbReference type="PROSITE" id="PS51712">
    <property type="entry name" value="G_ENGA"/>
    <property type="match status" value="2"/>
</dbReference>
<feature type="binding site" evidence="8">
    <location>
        <begin position="9"/>
        <end position="16"/>
    </location>
    <ligand>
        <name>GTP</name>
        <dbReference type="ChEBI" id="CHEBI:37565"/>
        <label>1</label>
    </ligand>
</feature>
<reference evidence="11 12" key="1">
    <citation type="submission" date="2018-06" db="EMBL/GenBank/DDBJ databases">
        <title>Lujinxingia sediminis gen. nov. sp. nov., a new facultative anaerobic member of the class Deltaproteobacteria, and proposal of Lujinxingaceae fam. nov.</title>
        <authorList>
            <person name="Guo L.-Y."/>
            <person name="Li C.-M."/>
            <person name="Wang S."/>
            <person name="Du Z.-J."/>
        </authorList>
    </citation>
    <scope>NUCLEOTIDE SEQUENCE [LARGE SCALE GENOMIC DNA]</scope>
    <source>
        <strain evidence="11 12">FA350</strain>
    </source>
</reference>
<dbReference type="GO" id="GO:0005525">
    <property type="term" value="F:GTP binding"/>
    <property type="evidence" value="ECO:0007669"/>
    <property type="project" value="UniProtKB-UniRule"/>
</dbReference>
<evidence type="ECO:0000256" key="10">
    <source>
        <dbReference type="RuleBase" id="RU004481"/>
    </source>
</evidence>
<dbReference type="CDD" id="cd01894">
    <property type="entry name" value="EngA1"/>
    <property type="match status" value="1"/>
</dbReference>
<dbReference type="PANTHER" id="PTHR43834:SF6">
    <property type="entry name" value="GTPASE DER"/>
    <property type="match status" value="1"/>
</dbReference>
<evidence type="ECO:0000256" key="7">
    <source>
        <dbReference type="ARBA" id="ARBA00032345"/>
    </source>
</evidence>
<comment type="subunit">
    <text evidence="8">Associates with the 50S ribosomal subunit.</text>
</comment>
<dbReference type="FunFam" id="3.40.50.300:FF:000040">
    <property type="entry name" value="GTPase Der"/>
    <property type="match status" value="1"/>
</dbReference>
<organism evidence="11 12">
    <name type="scientific">Bradymonas sediminis</name>
    <dbReference type="NCBI Taxonomy" id="1548548"/>
    <lineage>
        <taxon>Bacteria</taxon>
        <taxon>Deltaproteobacteria</taxon>
        <taxon>Bradymonadales</taxon>
        <taxon>Bradymonadaceae</taxon>
        <taxon>Bradymonas</taxon>
    </lineage>
</organism>
<dbReference type="InterPro" id="IPR032859">
    <property type="entry name" value="KH_dom-like"/>
</dbReference>
<dbReference type="PRINTS" id="PR00326">
    <property type="entry name" value="GTP1OBG"/>
</dbReference>
<feature type="binding site" evidence="8">
    <location>
        <begin position="182"/>
        <end position="189"/>
    </location>
    <ligand>
        <name>GTP</name>
        <dbReference type="ChEBI" id="CHEBI:37565"/>
        <label>2</label>
    </ligand>
</feature>
<feature type="binding site" evidence="8">
    <location>
        <begin position="119"/>
        <end position="122"/>
    </location>
    <ligand>
        <name>GTP</name>
        <dbReference type="ChEBI" id="CHEBI:37565"/>
        <label>1</label>
    </ligand>
</feature>
<sequence length="440" mass="49434">MSFLIAIVGRPNVGKSRLFNRLSKAGDAIVHDSEGVTRDRQYADGEWYDKRYTVIDTGGFVPEAQAGMLAQMRIQAQVAMDEADVIIFMVDSRAGVVPADREITAMLRQSTKPVFCAVNKIDSPHQPEQYMGEFYRLGMELFPISAEHGHGISGLMDTISALIPKTRAEDVAPPYARVAVVGKPNAGKSSMINKLLGQERLLTDNVAGTTRDAIDTHITRGDQEYLVIDTAGLRRKTKISETLEEYAVFQAIRSIDRSDVVLFVVDAIEGITWQDKKIADVIQNRGRACVIVVNKWDLVDKTISTADEYVAAIEREMPFMAFAPVVFVSALSGQRVHKIFEYVDRAFDQFNMRISTAETNRFLEQALGQHSPPMHKKRPVKFYYASQVATRPPTFLFSVNRADGVKPSYRRYLVNKLREIYGFEGTPIRTVLRGRDQDKK</sequence>
<feature type="binding site" evidence="8">
    <location>
        <begin position="56"/>
        <end position="60"/>
    </location>
    <ligand>
        <name>GTP</name>
        <dbReference type="ChEBI" id="CHEBI:37565"/>
        <label>1</label>
    </ligand>
</feature>
<dbReference type="GO" id="GO:0042254">
    <property type="term" value="P:ribosome biogenesis"/>
    <property type="evidence" value="ECO:0007669"/>
    <property type="project" value="UniProtKB-KW"/>
</dbReference>
<keyword evidence="6 8" id="KW-0342">GTP-binding</keyword>
<dbReference type="PANTHER" id="PTHR43834">
    <property type="entry name" value="GTPASE DER"/>
    <property type="match status" value="1"/>
</dbReference>
<dbReference type="OrthoDB" id="9805918at2"/>
<evidence type="ECO:0000256" key="3">
    <source>
        <dbReference type="ARBA" id="ARBA00022517"/>
    </source>
</evidence>
<dbReference type="InterPro" id="IPR016484">
    <property type="entry name" value="GTPase_Der"/>
</dbReference>
<name>A0A2Z4FKG7_9DELT</name>
<dbReference type="FunFam" id="3.30.300.20:FF:000004">
    <property type="entry name" value="GTPase Der"/>
    <property type="match status" value="1"/>
</dbReference>
<dbReference type="KEGG" id="bsed:DN745_07460"/>
<proteinExistence type="inferred from homology"/>
<evidence type="ECO:0000256" key="6">
    <source>
        <dbReference type="ARBA" id="ARBA00023134"/>
    </source>
</evidence>
<gene>
    <name evidence="8" type="primary">der</name>
    <name evidence="11" type="ORF">DN745_07460</name>
</gene>
<protein>
    <recommendedName>
        <fullName evidence="2 8">GTPase Der</fullName>
    </recommendedName>
    <alternativeName>
        <fullName evidence="7 8">GTP-binding protein EngA</fullName>
    </alternativeName>
</protein>
<dbReference type="HAMAP" id="MF_00195">
    <property type="entry name" value="GTPase_Der"/>
    <property type="match status" value="1"/>
</dbReference>
<dbReference type="InterPro" id="IPR015946">
    <property type="entry name" value="KH_dom-like_a/b"/>
</dbReference>
<evidence type="ECO:0000256" key="8">
    <source>
        <dbReference type="HAMAP-Rule" id="MF_00195"/>
    </source>
</evidence>
<keyword evidence="4 10" id="KW-0677">Repeat</keyword>
<dbReference type="InterPro" id="IPR006073">
    <property type="entry name" value="GTP-bd"/>
</dbReference>